<dbReference type="PROSITE" id="PS51794">
    <property type="entry name" value="DAC"/>
    <property type="match status" value="1"/>
</dbReference>
<dbReference type="Pfam" id="PF21750">
    <property type="entry name" value="DACNH"/>
    <property type="match status" value="1"/>
</dbReference>
<proteinExistence type="predicted"/>
<evidence type="ECO:0000313" key="3">
    <source>
        <dbReference type="Proteomes" id="UP000663920"/>
    </source>
</evidence>
<dbReference type="InterPro" id="IPR036888">
    <property type="entry name" value="DNA_integrity_DisA_N_sf"/>
</dbReference>
<dbReference type="InterPro" id="IPR048554">
    <property type="entry name" value="DACNG"/>
</dbReference>
<dbReference type="Pfam" id="PF21752">
    <property type="entry name" value="DACNG"/>
    <property type="match status" value="1"/>
</dbReference>
<reference evidence="2 3" key="1">
    <citation type="submission" date="2021-03" db="EMBL/GenBank/DDBJ databases">
        <title>Complete genome of Polaribacter_sp.SM13.</title>
        <authorList>
            <person name="Jeong S.W."/>
            <person name="Bae J.W."/>
        </authorList>
    </citation>
    <scope>NUCLEOTIDE SEQUENCE [LARGE SCALE GENOMIC DNA]</scope>
    <source>
        <strain evidence="2 3">SM13</strain>
    </source>
</reference>
<name>A0A975CM74_9FLAO</name>
<dbReference type="Proteomes" id="UP000663920">
    <property type="component" value="Chromosome"/>
</dbReference>
<evidence type="ECO:0000313" key="2">
    <source>
        <dbReference type="EMBL" id="QTE21095.1"/>
    </source>
</evidence>
<sequence>MTNGDVIELFMWGYQKHAQISLQVSAESIFKKLDIELDPKIFFVGVLVEDRENRHPICIEPDDTDFYVSQFTDVKRLANELEKIDSDSRIIHSHPIAQENQDNKIKAKAYRDSILKTIERESSYGENDHFVSYPTNVEGYLVFTVLSLNKRKLEKYYSLTKDKWNDRFHISRSFIESCIDTFLDECTHELKDPNRGISFMSRKAEELLRDSARNFMYSASNVGGNFEGLHGLYDTCNEIASMKYEGAEGLGGLVVAPSGHKNIRMTLELKKPIKMRNHRKVRKFLELVDSESYIISDSALIYGLGKFTGKYNPKDENIFVISFKNHLKWELLHDENSLMLVEYGIPSLPKEKINRDKFYDDFPRLFKGIEKKQIDALWEVTMEATKQKHGAMLIISAQAETEAKRLESQCFPLEPLKLNSKLIAQTTSIDGGVLMDENAICHAIGVILDGIATEKGDSSRGSRYNSAVRYNEHFGAEAPVVIVVISEDGMINLIPELKPQIKHSVIIEAIDNFEDVLKSETLNKKKFNTGMSFFKSINFYLTEEDCKNINSLRHQIEEKFAKDLVMLRIVYQDITPYAEMNDSYYKEE</sequence>
<feature type="domain" description="DAC" evidence="1">
    <location>
        <begin position="351"/>
        <end position="505"/>
    </location>
</feature>
<dbReference type="SUPFAM" id="SSF143597">
    <property type="entry name" value="YojJ-like"/>
    <property type="match status" value="1"/>
</dbReference>
<organism evidence="2 3">
    <name type="scientific">Polaribacter cellanae</name>
    <dbReference type="NCBI Taxonomy" id="2818493"/>
    <lineage>
        <taxon>Bacteria</taxon>
        <taxon>Pseudomonadati</taxon>
        <taxon>Bacteroidota</taxon>
        <taxon>Flavobacteriia</taxon>
        <taxon>Flavobacteriales</taxon>
        <taxon>Flavobacteriaceae</taxon>
    </lineage>
</organism>
<accession>A0A975CM74</accession>
<dbReference type="InterPro" id="IPR003390">
    <property type="entry name" value="DNA_integrity_scan_DisA_N"/>
</dbReference>
<dbReference type="Gene3D" id="3.40.1700.10">
    <property type="entry name" value="DNA integrity scanning protein, DisA, N-terminal domain"/>
    <property type="match status" value="1"/>
</dbReference>
<dbReference type="EMBL" id="CP071869">
    <property type="protein sequence ID" value="QTE21095.1"/>
    <property type="molecule type" value="Genomic_DNA"/>
</dbReference>
<dbReference type="KEGG" id="pcea:J3359_09555"/>
<gene>
    <name evidence="2" type="ORF">J3359_09555</name>
</gene>
<dbReference type="RefSeq" id="WP_208076690.1">
    <property type="nucleotide sequence ID" value="NZ_CP071869.1"/>
</dbReference>
<keyword evidence="3" id="KW-1185">Reference proteome</keyword>
<dbReference type="AlphaFoldDB" id="A0A975CM74"/>
<protein>
    <submittedName>
        <fullName evidence="2">DNA integrity scanning protein DisA nucleotide-binding domain protein</fullName>
    </submittedName>
</protein>
<evidence type="ECO:0000259" key="1">
    <source>
        <dbReference type="PROSITE" id="PS51794"/>
    </source>
</evidence>
<dbReference type="InterPro" id="IPR048555">
    <property type="entry name" value="DACNH"/>
</dbReference>
<dbReference type="Pfam" id="PF02457">
    <property type="entry name" value="DAC"/>
    <property type="match status" value="1"/>
</dbReference>